<dbReference type="FunFam" id="3.30.160.20:FF:000021">
    <property type="entry name" value="Microprocessor complex subunit DGCR8"/>
    <property type="match status" value="1"/>
</dbReference>
<dbReference type="PANTHER" id="PTHR13482:SF3">
    <property type="entry name" value="MICROPROCESSOR COMPLEX SUBUNIT DGCR8"/>
    <property type="match status" value="1"/>
</dbReference>
<dbReference type="Gene3D" id="3.30.160.20">
    <property type="match status" value="1"/>
</dbReference>
<sequence>MGDTSIKFEVIPGKNQKSEYVMTCGKHTVKGWCKNKRVGKQLASQKILQLLHPHVKNWGSLLRMYGRESTKMVKQENAD</sequence>
<keyword evidence="3" id="KW-1185">Reference proteome</keyword>
<evidence type="ECO:0000259" key="1">
    <source>
        <dbReference type="Pfam" id="PF00035"/>
    </source>
</evidence>
<organism evidence="2 3">
    <name type="scientific">Aquarana catesbeiana</name>
    <name type="common">American bullfrog</name>
    <name type="synonym">Rana catesbeiana</name>
    <dbReference type="NCBI Taxonomy" id="8400"/>
    <lineage>
        <taxon>Eukaryota</taxon>
        <taxon>Metazoa</taxon>
        <taxon>Chordata</taxon>
        <taxon>Craniata</taxon>
        <taxon>Vertebrata</taxon>
        <taxon>Euteleostomi</taxon>
        <taxon>Amphibia</taxon>
        <taxon>Batrachia</taxon>
        <taxon>Anura</taxon>
        <taxon>Neobatrachia</taxon>
        <taxon>Ranoidea</taxon>
        <taxon>Ranidae</taxon>
        <taxon>Aquarana</taxon>
    </lineage>
</organism>
<reference evidence="3" key="1">
    <citation type="journal article" date="2017" name="Nat. Commun.">
        <title>The North American bullfrog draft genome provides insight into hormonal regulation of long noncoding RNA.</title>
        <authorList>
            <person name="Hammond S.A."/>
            <person name="Warren R.L."/>
            <person name="Vandervalk B.P."/>
            <person name="Kucuk E."/>
            <person name="Khan H."/>
            <person name="Gibb E.A."/>
            <person name="Pandoh P."/>
            <person name="Kirk H."/>
            <person name="Zhao Y."/>
            <person name="Jones M."/>
            <person name="Mungall A.J."/>
            <person name="Coope R."/>
            <person name="Pleasance S."/>
            <person name="Moore R.A."/>
            <person name="Holt R.A."/>
            <person name="Round J.M."/>
            <person name="Ohora S."/>
            <person name="Walle B.V."/>
            <person name="Veldhoen N."/>
            <person name="Helbing C.C."/>
            <person name="Birol I."/>
        </authorList>
    </citation>
    <scope>NUCLEOTIDE SEQUENCE [LARGE SCALE GENOMIC DNA]</scope>
</reference>
<dbReference type="Proteomes" id="UP000228934">
    <property type="component" value="Unassembled WGS sequence"/>
</dbReference>
<dbReference type="OrthoDB" id="112668at2759"/>
<dbReference type="CDD" id="cd19868">
    <property type="entry name" value="DSRM_DGCR8_rpt2"/>
    <property type="match status" value="1"/>
</dbReference>
<dbReference type="PANTHER" id="PTHR13482">
    <property type="entry name" value="MICRORNA PROCESSOR COMPLEX SUBUNIT DGCR8"/>
    <property type="match status" value="1"/>
</dbReference>
<feature type="non-terminal residue" evidence="2">
    <location>
        <position position="79"/>
    </location>
</feature>
<evidence type="ECO:0000313" key="3">
    <source>
        <dbReference type="Proteomes" id="UP000228934"/>
    </source>
</evidence>
<dbReference type="Pfam" id="PF00035">
    <property type="entry name" value="dsrm"/>
    <property type="match status" value="1"/>
</dbReference>
<dbReference type="InterPro" id="IPR040375">
    <property type="entry name" value="DGCR8"/>
</dbReference>
<dbReference type="SUPFAM" id="SSF54768">
    <property type="entry name" value="dsRNA-binding domain-like"/>
    <property type="match status" value="1"/>
</dbReference>
<accession>A0A2G9S3Y2</accession>
<dbReference type="InterPro" id="IPR014720">
    <property type="entry name" value="dsRBD_dom"/>
</dbReference>
<dbReference type="GO" id="GO:0070877">
    <property type="term" value="C:microprocessor complex"/>
    <property type="evidence" value="ECO:0007669"/>
    <property type="project" value="InterPro"/>
</dbReference>
<feature type="domain" description="DRBM" evidence="1">
    <location>
        <begin position="9"/>
        <end position="51"/>
    </location>
</feature>
<proteinExistence type="predicted"/>
<dbReference type="GO" id="GO:0003725">
    <property type="term" value="F:double-stranded RNA binding"/>
    <property type="evidence" value="ECO:0007669"/>
    <property type="project" value="TreeGrafter"/>
</dbReference>
<gene>
    <name evidence="2" type="ORF">AB205_0150430</name>
</gene>
<name>A0A2G9S3Y2_AQUCT</name>
<evidence type="ECO:0000313" key="2">
    <source>
        <dbReference type="EMBL" id="PIO34869.1"/>
    </source>
</evidence>
<protein>
    <recommendedName>
        <fullName evidence="1">DRBM domain-containing protein</fullName>
    </recommendedName>
</protein>
<dbReference type="EMBL" id="KV927945">
    <property type="protein sequence ID" value="PIO34869.1"/>
    <property type="molecule type" value="Genomic_DNA"/>
</dbReference>
<dbReference type="GO" id="GO:0020037">
    <property type="term" value="F:heme binding"/>
    <property type="evidence" value="ECO:0007669"/>
    <property type="project" value="InterPro"/>
</dbReference>
<dbReference type="AlphaFoldDB" id="A0A2G9S3Y2"/>
<dbReference type="GO" id="GO:0042802">
    <property type="term" value="F:identical protein binding"/>
    <property type="evidence" value="ECO:0007669"/>
    <property type="project" value="InterPro"/>
</dbReference>
<dbReference type="GO" id="GO:0031053">
    <property type="term" value="P:primary miRNA processing"/>
    <property type="evidence" value="ECO:0007669"/>
    <property type="project" value="InterPro"/>
</dbReference>
<dbReference type="GO" id="GO:0070878">
    <property type="term" value="F:primary miRNA binding"/>
    <property type="evidence" value="ECO:0007669"/>
    <property type="project" value="TreeGrafter"/>
</dbReference>